<proteinExistence type="predicted"/>
<comment type="caution">
    <text evidence="10">The sequence shown here is derived from an EMBL/GenBank/DDBJ whole genome shotgun (WGS) entry which is preliminary data.</text>
</comment>
<dbReference type="SFLD" id="SFLDG01067">
    <property type="entry name" value="SPASM/twitch_domain_containing"/>
    <property type="match status" value="1"/>
</dbReference>
<reference evidence="10 11" key="1">
    <citation type="submission" date="2017-11" db="EMBL/GenBank/DDBJ databases">
        <title>Genome-resolved metagenomics identifies genetic mobility, metabolic interactions, and unexpected diversity in perchlorate-reducing communities.</title>
        <authorList>
            <person name="Barnum T.P."/>
            <person name="Figueroa I.A."/>
            <person name="Carlstrom C.I."/>
            <person name="Lucas L.N."/>
            <person name="Engelbrektson A.L."/>
            <person name="Coates J.D."/>
        </authorList>
    </citation>
    <scope>NUCLEOTIDE SEQUENCE [LARGE SCALE GENOMIC DNA]</scope>
    <source>
        <strain evidence="10">BM706</strain>
    </source>
</reference>
<feature type="domain" description="Radical SAM core" evidence="8">
    <location>
        <begin position="10"/>
        <end position="148"/>
    </location>
</feature>
<dbReference type="PROSITE" id="PS01305">
    <property type="entry name" value="MOAA_NIFB_PQQE"/>
    <property type="match status" value="1"/>
</dbReference>
<dbReference type="InterPro" id="IPR007197">
    <property type="entry name" value="rSAM"/>
</dbReference>
<sequence>MPKEELLQLSVCDICNLDCIFCSQHETLYGMEKKGIQPSSKMIEVERLDEFLKNFKGKKYSTLSIVSSGEFFVHPRWDDILEKVFKFNFQEKVADIIVINSNGTLLTTNKIDIIFNLLQKYPVRFKFVFSINANTSDTYKNLTGKELFSDVQLNAGYFLQKTVDFNKKDTEQCVYFSVQFLVVNENQKELRPFVDFWKEKFETLELDYEVKLYCENINKKYSIVIRKAFLPKQKEADELFEQTLLEAGISCDAAIFKDSSDGLDLSGDDASLVSRFKSPCIALWKYPYVSTDGKITICCRDVSFKYSYGEIKDGKSIEEVMNESPELRNFKDIHVQGHWEKMPLCFRCSGYERDDKDSSEWKHILEKDDPDMWSDYKFRMKKGVCFDYYHASFNTSVDILKDYLEYTDKRVDRLISSEIHDKSLFRRNSENIEYEHWGINPSYPCVYWFRCLKEKDGELFTGCDRVDVPISIHDLFKNELLNGDLAELPEECRNCRERPKIDEKDIIYLCPERFDEFSLVIGEKKIKEAQDLYDKKELEKFLKENKNRKLNEYLWEKVFNVENISSYPFEFLYDYFSDDAYSLFSLLRAYPQENVEYIEGITKRLKTGEAYFRFITALLEKKDHLRLFKLFKEMDILSYTDSKYLEVEKVFLLTSLSLADSFDIQGLRYLFSEYGESFEIPEKIFNVLYQAVLIKKLSLKETLTFVDEFFKERIDDVLSYLSVDLIKLDYSNRIWFIKRFKEHPVVKENEESYSHTLFVKKYYYSLYLLLGEKALEYIERAKNDRYFRIVCAEYIRNKNIKIVERAWRIAQENDCKKAALYLYTICFKHDQYDYLDKYRFMLYFLEENGEFGKALRINMSTLFKHPIFFIKKSINLVMYMTGIKRRSKE</sequence>
<evidence type="ECO:0000256" key="2">
    <source>
        <dbReference type="ARBA" id="ARBA00022485"/>
    </source>
</evidence>
<evidence type="ECO:0000256" key="3">
    <source>
        <dbReference type="ARBA" id="ARBA00022691"/>
    </source>
</evidence>
<dbReference type="EMBL" id="PKTG01000090">
    <property type="protein sequence ID" value="PLX17322.1"/>
    <property type="molecule type" value="Genomic_DNA"/>
</dbReference>
<keyword evidence="5" id="KW-0560">Oxidoreductase</keyword>
<keyword evidence="7" id="KW-0411">Iron-sulfur</keyword>
<dbReference type="GO" id="GO:0051539">
    <property type="term" value="F:4 iron, 4 sulfur cluster binding"/>
    <property type="evidence" value="ECO:0007669"/>
    <property type="project" value="UniProtKB-KW"/>
</dbReference>
<evidence type="ECO:0000256" key="1">
    <source>
        <dbReference type="ARBA" id="ARBA00001966"/>
    </source>
</evidence>
<evidence type="ECO:0000256" key="6">
    <source>
        <dbReference type="ARBA" id="ARBA00023004"/>
    </source>
</evidence>
<dbReference type="InterPro" id="IPR058240">
    <property type="entry name" value="rSAM_sf"/>
</dbReference>
<dbReference type="GO" id="GO:0016491">
    <property type="term" value="F:oxidoreductase activity"/>
    <property type="evidence" value="ECO:0007669"/>
    <property type="project" value="UniProtKB-KW"/>
</dbReference>
<dbReference type="GO" id="GO:0046872">
    <property type="term" value="F:metal ion binding"/>
    <property type="evidence" value="ECO:0007669"/>
    <property type="project" value="UniProtKB-KW"/>
</dbReference>
<dbReference type="InterPro" id="IPR013785">
    <property type="entry name" value="Aldolase_TIM"/>
</dbReference>
<dbReference type="PANTHER" id="PTHR11228">
    <property type="entry name" value="RADICAL SAM DOMAIN PROTEIN"/>
    <property type="match status" value="1"/>
</dbReference>
<dbReference type="PANTHER" id="PTHR11228:SF7">
    <property type="entry name" value="PQQA PEPTIDE CYCLASE"/>
    <property type="match status" value="1"/>
</dbReference>
<dbReference type="Gene3D" id="3.20.20.70">
    <property type="entry name" value="Aldolase class I"/>
    <property type="match status" value="1"/>
</dbReference>
<dbReference type="CDD" id="cd01335">
    <property type="entry name" value="Radical_SAM"/>
    <property type="match status" value="1"/>
</dbReference>
<evidence type="ECO:0000259" key="8">
    <source>
        <dbReference type="Pfam" id="PF04055"/>
    </source>
</evidence>
<dbReference type="InterPro" id="IPR023885">
    <property type="entry name" value="4Fe4S-binding_SPASM_dom"/>
</dbReference>
<evidence type="ECO:0000256" key="7">
    <source>
        <dbReference type="ARBA" id="ARBA00023014"/>
    </source>
</evidence>
<protein>
    <recommendedName>
        <fullName evidence="12">Radical SAM core domain-containing protein</fullName>
    </recommendedName>
</protein>
<dbReference type="SUPFAM" id="SSF102114">
    <property type="entry name" value="Radical SAM enzymes"/>
    <property type="match status" value="1"/>
</dbReference>
<evidence type="ECO:0000256" key="5">
    <source>
        <dbReference type="ARBA" id="ARBA00023002"/>
    </source>
</evidence>
<dbReference type="SFLD" id="SFLDS00029">
    <property type="entry name" value="Radical_SAM"/>
    <property type="match status" value="1"/>
</dbReference>
<evidence type="ECO:0008006" key="12">
    <source>
        <dbReference type="Google" id="ProtNLM"/>
    </source>
</evidence>
<evidence type="ECO:0000256" key="4">
    <source>
        <dbReference type="ARBA" id="ARBA00022723"/>
    </source>
</evidence>
<evidence type="ECO:0000313" key="10">
    <source>
        <dbReference type="EMBL" id="PLX17322.1"/>
    </source>
</evidence>
<accession>A0A2N5ZF91</accession>
<keyword evidence="3" id="KW-0949">S-adenosyl-L-methionine</keyword>
<evidence type="ECO:0000313" key="11">
    <source>
        <dbReference type="Proteomes" id="UP000234857"/>
    </source>
</evidence>
<comment type="cofactor">
    <cofactor evidence="1">
        <name>[4Fe-4S] cluster</name>
        <dbReference type="ChEBI" id="CHEBI:49883"/>
    </cofactor>
</comment>
<keyword evidence="2" id="KW-0004">4Fe-4S</keyword>
<keyword evidence="4" id="KW-0479">Metal-binding</keyword>
<dbReference type="InterPro" id="IPR000385">
    <property type="entry name" value="MoaA_NifB_PqqE_Fe-S-bd_CS"/>
</dbReference>
<gene>
    <name evidence="10" type="ORF">C0601_07885</name>
</gene>
<organism evidence="10 11">
    <name type="scientific">Muiribacterium halophilum</name>
    <dbReference type="NCBI Taxonomy" id="2053465"/>
    <lineage>
        <taxon>Bacteria</taxon>
        <taxon>Candidatus Muiribacteriota</taxon>
        <taxon>Candidatus Muiribacteriia</taxon>
        <taxon>Candidatus Muiribacteriales</taxon>
        <taxon>Candidatus Muiribacteriaceae</taxon>
        <taxon>Candidatus Muiribacterium</taxon>
    </lineage>
</organism>
<dbReference type="AlphaFoldDB" id="A0A2N5ZF91"/>
<dbReference type="CDD" id="cd21109">
    <property type="entry name" value="SPASM"/>
    <property type="match status" value="1"/>
</dbReference>
<dbReference type="Proteomes" id="UP000234857">
    <property type="component" value="Unassembled WGS sequence"/>
</dbReference>
<evidence type="ECO:0000259" key="9">
    <source>
        <dbReference type="Pfam" id="PF13186"/>
    </source>
</evidence>
<name>A0A2N5ZF91_MUIH1</name>
<dbReference type="Pfam" id="PF04055">
    <property type="entry name" value="Radical_SAM"/>
    <property type="match status" value="1"/>
</dbReference>
<keyword evidence="6" id="KW-0408">Iron</keyword>
<dbReference type="InterPro" id="IPR050377">
    <property type="entry name" value="Radical_SAM_PqqE_MftC-like"/>
</dbReference>
<feature type="domain" description="4Fe4S-binding SPASM" evidence="9">
    <location>
        <begin position="280"/>
        <end position="348"/>
    </location>
</feature>
<dbReference type="Pfam" id="PF13186">
    <property type="entry name" value="SPASM"/>
    <property type="match status" value="1"/>
</dbReference>